<protein>
    <recommendedName>
        <fullName evidence="1">Bacterial bifunctional deaminase-reductase C-terminal domain-containing protein</fullName>
    </recommendedName>
</protein>
<feature type="domain" description="Bacterial bifunctional deaminase-reductase C-terminal" evidence="1">
    <location>
        <begin position="50"/>
        <end position="147"/>
    </location>
</feature>
<name>A0ABM9K096_9RALS</name>
<accession>A0ABM9K096</accession>
<proteinExistence type="predicted"/>
<dbReference type="PANTHER" id="PTHR38011">
    <property type="entry name" value="DIHYDROFOLATE REDUCTASE FAMILY PROTEIN (AFU_ORTHOLOGUE AFUA_8G06820)"/>
    <property type="match status" value="1"/>
</dbReference>
<dbReference type="Gene3D" id="3.40.430.10">
    <property type="entry name" value="Dihydrofolate Reductase, subunit A"/>
    <property type="match status" value="1"/>
</dbReference>
<dbReference type="Proteomes" id="UP001189757">
    <property type="component" value="Unassembled WGS sequence"/>
</dbReference>
<dbReference type="EMBL" id="CATZLL010000002">
    <property type="protein sequence ID" value="CAJ0809945.1"/>
    <property type="molecule type" value="Genomic_DNA"/>
</dbReference>
<dbReference type="Pfam" id="PF01872">
    <property type="entry name" value="RibD_C"/>
    <property type="match status" value="1"/>
</dbReference>
<evidence type="ECO:0000313" key="3">
    <source>
        <dbReference type="Proteomes" id="UP001189757"/>
    </source>
</evidence>
<reference evidence="2 3" key="1">
    <citation type="submission" date="2023-07" db="EMBL/GenBank/DDBJ databases">
        <authorList>
            <person name="Peeters C."/>
        </authorList>
    </citation>
    <scope>NUCLEOTIDE SEQUENCE [LARGE SCALE GENOMIC DNA]</scope>
    <source>
        <strain evidence="2 3">LMG 18101</strain>
    </source>
</reference>
<gene>
    <name evidence="2" type="ORF">LMG18101_00725</name>
</gene>
<evidence type="ECO:0000313" key="2">
    <source>
        <dbReference type="EMBL" id="CAJ0809945.1"/>
    </source>
</evidence>
<dbReference type="PANTHER" id="PTHR38011:SF11">
    <property type="entry name" value="2,5-DIAMINO-6-RIBOSYLAMINO-4(3H)-PYRIMIDINONE 5'-PHOSPHATE REDUCTASE"/>
    <property type="match status" value="1"/>
</dbReference>
<sequence>MQFGSLDGTSYDGFIRDVGALAMGASTYEWLLRELVKPGTAQAAPWPYMQPTWVFTSRKLPVVEGADVRFAQGDVVPVHQQMRAAANGKNVWIVGGGELAGQFLDRDLLDELIVQIMPVVLGSGLPLLPRAVVTPALKLTSVTPYKETFVEMCYEVVRG</sequence>
<evidence type="ECO:0000259" key="1">
    <source>
        <dbReference type="Pfam" id="PF01872"/>
    </source>
</evidence>
<dbReference type="SUPFAM" id="SSF53597">
    <property type="entry name" value="Dihydrofolate reductase-like"/>
    <property type="match status" value="1"/>
</dbReference>
<dbReference type="InterPro" id="IPR002734">
    <property type="entry name" value="RibDG_C"/>
</dbReference>
<keyword evidence="3" id="KW-1185">Reference proteome</keyword>
<comment type="caution">
    <text evidence="2">The sequence shown here is derived from an EMBL/GenBank/DDBJ whole genome shotgun (WGS) entry which is preliminary data.</text>
</comment>
<dbReference type="InterPro" id="IPR024072">
    <property type="entry name" value="DHFR-like_dom_sf"/>
</dbReference>
<organism evidence="2 3">
    <name type="scientific">Ralstonia flaminis</name>
    <dbReference type="NCBI Taxonomy" id="3058597"/>
    <lineage>
        <taxon>Bacteria</taxon>
        <taxon>Pseudomonadati</taxon>
        <taxon>Pseudomonadota</taxon>
        <taxon>Betaproteobacteria</taxon>
        <taxon>Burkholderiales</taxon>
        <taxon>Burkholderiaceae</taxon>
        <taxon>Ralstonia</taxon>
    </lineage>
</organism>
<dbReference type="InterPro" id="IPR050765">
    <property type="entry name" value="Riboflavin_Biosynth_HTPR"/>
</dbReference>